<dbReference type="PANTHER" id="PTHR24039">
    <property type="entry name" value="FIBRILLIN-RELATED"/>
    <property type="match status" value="1"/>
</dbReference>
<gene>
    <name evidence="10" type="ORF">CTEN210_12341</name>
</gene>
<keyword evidence="6" id="KW-0472">Membrane</keyword>
<dbReference type="AlphaFoldDB" id="A0AAD3H9Z7"/>
<evidence type="ECO:0000256" key="6">
    <source>
        <dbReference type="SAM" id="Phobius"/>
    </source>
</evidence>
<dbReference type="Proteomes" id="UP001054902">
    <property type="component" value="Unassembled WGS sequence"/>
</dbReference>
<keyword evidence="6" id="KW-1133">Transmembrane helix</keyword>
<organism evidence="10 11">
    <name type="scientific">Chaetoceros tenuissimus</name>
    <dbReference type="NCBI Taxonomy" id="426638"/>
    <lineage>
        <taxon>Eukaryota</taxon>
        <taxon>Sar</taxon>
        <taxon>Stramenopiles</taxon>
        <taxon>Ochrophyta</taxon>
        <taxon>Bacillariophyta</taxon>
        <taxon>Coscinodiscophyceae</taxon>
        <taxon>Chaetocerotophycidae</taxon>
        <taxon>Chaetocerotales</taxon>
        <taxon>Chaetocerotaceae</taxon>
        <taxon>Chaetoceros</taxon>
    </lineage>
</organism>
<feature type="compositionally biased region" description="Polar residues" evidence="5">
    <location>
        <begin position="852"/>
        <end position="864"/>
    </location>
</feature>
<feature type="transmembrane region" description="Helical" evidence="6">
    <location>
        <begin position="786"/>
        <end position="808"/>
    </location>
</feature>
<dbReference type="InterPro" id="IPR001881">
    <property type="entry name" value="EGF-like_Ca-bd_dom"/>
</dbReference>
<evidence type="ECO:0000313" key="11">
    <source>
        <dbReference type="Proteomes" id="UP001054902"/>
    </source>
</evidence>
<reference evidence="10 11" key="1">
    <citation type="journal article" date="2021" name="Sci. Rep.">
        <title>The genome of the diatom Chaetoceros tenuissimus carries an ancient integrated fragment of an extant virus.</title>
        <authorList>
            <person name="Hongo Y."/>
            <person name="Kimura K."/>
            <person name="Takaki Y."/>
            <person name="Yoshida Y."/>
            <person name="Baba S."/>
            <person name="Kobayashi G."/>
            <person name="Nagasaki K."/>
            <person name="Hano T."/>
            <person name="Tomaru Y."/>
        </authorList>
    </citation>
    <scope>NUCLEOTIDE SEQUENCE [LARGE SCALE GENOMIC DNA]</scope>
    <source>
        <strain evidence="10 11">NIES-3715</strain>
    </source>
</reference>
<proteinExistence type="predicted"/>
<sequence>MTISKVSKAVWLCLVALTASFSLQSVKASSTSEAAADKQCEMLKTSLSYTQENAPQDISGVLPVIVERVNRELSGVVDVEVLFTGSEIHRRVGKHSVQCSVTRLLSAIGADSSASYKHSVDEHGRQVVTQCFLVPFTIEDIDECSVPLSHPMRHQCTSPAVCINTQGSYECICPDYTLEKDLKKFWERIHATEQNMSPWELSLNSSLMSSCPGKKSTHGCCDSDAQSDGNCRSSFTCPLDPCVTKHTCDSSAKCLRSSDPLDQPNYKCQCPSHLMGSGHKCRKGIDVMPPVPKVNFDGVTMTDETKKNGGYCGCTKPVVDVCSGFPKCKGNNEICTVTENNEPTCACKPGYVHVDNFGCVDEKPPILKLRHDSRKDGVTRLKQGDSYKEYAVDVIDDNAEDYLRSLKIAYSRPLPPGCLADMGEFTVNYSVAMPWANPPYARVSRKVVIEDINECTLDVNRYETQCVQLLPQCDVEAGAMCQNTKGSYTCKCPKFTTGDGFKFMGMIQVENGKYLNAPVGYNGGTGCKDTSKPVIQLLGPNPKVFRTCKCGGLTGVMKQTKRKVEKDQKLIGDQREGYESDIAKMIKDTAAAELCASHTKQNPHPVECISAIDHTFRGDVDLSSKVVVGTPEQVSDLEWKVPYNVMDDAGNAANTVWRRIVVEEVDLNEVEDKIRAEVLADRERHVKEAVNAALKEERKKKGSVASSGRGQPQATKCPDCPKCTCPKDGKGSGMSLAECSKHCESMIPKSAGTCEASQQRSSPHYASGRTFLHNILDYMIDFTDGFMSPTLAGILFLVFFIVVILFIVQTMRSLNDSGWQYFDANDDQREREMLNSVTYYNAQGRDEMRSPTFVSPNRSVSQGNPARASINRMPIGSLSANRDAAPPRSSMFSPPSAGRDGGAMNGSHSAAHFTSPSEGGIYNNNNMMSPITPSTGYNLRRRS</sequence>
<dbReference type="Gene3D" id="2.10.25.10">
    <property type="entry name" value="Laminin"/>
    <property type="match status" value="2"/>
</dbReference>
<evidence type="ECO:0000259" key="9">
    <source>
        <dbReference type="SMART" id="SM00181"/>
    </source>
</evidence>
<feature type="domain" description="EGF-like calcium-binding" evidence="8">
    <location>
        <begin position="140"/>
        <end position="187"/>
    </location>
</feature>
<keyword evidence="2 7" id="KW-0732">Signal</keyword>
<comment type="caution">
    <text evidence="10">The sequence shown here is derived from an EMBL/GenBank/DDBJ whole genome shotgun (WGS) entry which is preliminary data.</text>
</comment>
<accession>A0AAD3H9Z7</accession>
<feature type="signal peptide" evidence="7">
    <location>
        <begin position="1"/>
        <end position="28"/>
    </location>
</feature>
<keyword evidence="3" id="KW-0677">Repeat</keyword>
<feature type="domain" description="EGF-like calcium-binding" evidence="8">
    <location>
        <begin position="451"/>
        <end position="502"/>
    </location>
</feature>
<dbReference type="SMART" id="SM00181">
    <property type="entry name" value="EGF"/>
    <property type="match status" value="4"/>
</dbReference>
<feature type="chain" id="PRO_5042039055" description="EGF-like domain-containing protein" evidence="7">
    <location>
        <begin position="29"/>
        <end position="943"/>
    </location>
</feature>
<feature type="region of interest" description="Disordered" evidence="5">
    <location>
        <begin position="695"/>
        <end position="718"/>
    </location>
</feature>
<evidence type="ECO:0000313" key="10">
    <source>
        <dbReference type="EMBL" id="GFH55865.1"/>
    </source>
</evidence>
<feature type="compositionally biased region" description="Polar residues" evidence="5">
    <location>
        <begin position="704"/>
        <end position="714"/>
    </location>
</feature>
<dbReference type="PROSITE" id="PS01187">
    <property type="entry name" value="EGF_CA"/>
    <property type="match status" value="1"/>
</dbReference>
<keyword evidence="6" id="KW-0812">Transmembrane</keyword>
<dbReference type="SMART" id="SM00179">
    <property type="entry name" value="EGF_CA"/>
    <property type="match status" value="2"/>
</dbReference>
<feature type="domain" description="EGF-like" evidence="9">
    <location>
        <begin position="241"/>
        <end position="282"/>
    </location>
</feature>
<evidence type="ECO:0000259" key="8">
    <source>
        <dbReference type="SMART" id="SM00179"/>
    </source>
</evidence>
<dbReference type="CDD" id="cd00054">
    <property type="entry name" value="EGF_CA"/>
    <property type="match status" value="1"/>
</dbReference>
<dbReference type="Pfam" id="PF07645">
    <property type="entry name" value="EGF_CA"/>
    <property type="match status" value="2"/>
</dbReference>
<dbReference type="InterPro" id="IPR000742">
    <property type="entry name" value="EGF"/>
</dbReference>
<feature type="region of interest" description="Disordered" evidence="5">
    <location>
        <begin position="850"/>
        <end position="943"/>
    </location>
</feature>
<name>A0AAD3H9Z7_9STRA</name>
<dbReference type="InterPro" id="IPR018097">
    <property type="entry name" value="EGF_Ca-bd_CS"/>
</dbReference>
<evidence type="ECO:0000256" key="5">
    <source>
        <dbReference type="SAM" id="MobiDB-lite"/>
    </source>
</evidence>
<dbReference type="EMBL" id="BLLK01000051">
    <property type="protein sequence ID" value="GFH55865.1"/>
    <property type="molecule type" value="Genomic_DNA"/>
</dbReference>
<feature type="domain" description="EGF-like" evidence="9">
    <location>
        <begin position="465"/>
        <end position="502"/>
    </location>
</feature>
<evidence type="ECO:0000256" key="3">
    <source>
        <dbReference type="ARBA" id="ARBA00022737"/>
    </source>
</evidence>
<dbReference type="SUPFAM" id="SSF57196">
    <property type="entry name" value="EGF/Laminin"/>
    <property type="match status" value="1"/>
</dbReference>
<feature type="domain" description="EGF-like" evidence="9">
    <location>
        <begin position="321"/>
        <end position="360"/>
    </location>
</feature>
<feature type="domain" description="EGF-like" evidence="9">
    <location>
        <begin position="143"/>
        <end position="193"/>
    </location>
</feature>
<evidence type="ECO:0000256" key="1">
    <source>
        <dbReference type="ARBA" id="ARBA00022536"/>
    </source>
</evidence>
<protein>
    <recommendedName>
        <fullName evidence="12">EGF-like domain-containing protein</fullName>
    </recommendedName>
</protein>
<feature type="compositionally biased region" description="Polar residues" evidence="5">
    <location>
        <begin position="906"/>
        <end position="937"/>
    </location>
</feature>
<evidence type="ECO:0000256" key="4">
    <source>
        <dbReference type="ARBA" id="ARBA00023157"/>
    </source>
</evidence>
<evidence type="ECO:0000256" key="7">
    <source>
        <dbReference type="SAM" id="SignalP"/>
    </source>
</evidence>
<keyword evidence="1" id="KW-0245">EGF-like domain</keyword>
<dbReference type="GO" id="GO:0005509">
    <property type="term" value="F:calcium ion binding"/>
    <property type="evidence" value="ECO:0007669"/>
    <property type="project" value="InterPro"/>
</dbReference>
<keyword evidence="4" id="KW-1015">Disulfide bond</keyword>
<evidence type="ECO:0000256" key="2">
    <source>
        <dbReference type="ARBA" id="ARBA00022729"/>
    </source>
</evidence>
<evidence type="ECO:0008006" key="12">
    <source>
        <dbReference type="Google" id="ProtNLM"/>
    </source>
</evidence>
<dbReference type="InterPro" id="IPR049883">
    <property type="entry name" value="NOTCH1_EGF-like"/>
</dbReference>
<keyword evidence="11" id="KW-1185">Reference proteome</keyword>